<feature type="transmembrane region" description="Helical" evidence="6">
    <location>
        <begin position="31"/>
        <end position="50"/>
    </location>
</feature>
<dbReference type="Proteomes" id="UP000708208">
    <property type="component" value="Unassembled WGS sequence"/>
</dbReference>
<evidence type="ECO:0000256" key="6">
    <source>
        <dbReference type="SAM" id="Phobius"/>
    </source>
</evidence>
<feature type="transmembrane region" description="Helical" evidence="6">
    <location>
        <begin position="381"/>
        <end position="399"/>
    </location>
</feature>
<keyword evidence="2" id="KW-1003">Cell membrane</keyword>
<dbReference type="EMBL" id="CAJVCH010001082">
    <property type="protein sequence ID" value="CAG7636254.1"/>
    <property type="molecule type" value="Genomic_DNA"/>
</dbReference>
<keyword evidence="4 6" id="KW-1133">Transmembrane helix</keyword>
<keyword evidence="3 6" id="KW-0812">Transmembrane</keyword>
<evidence type="ECO:0000256" key="2">
    <source>
        <dbReference type="ARBA" id="ARBA00022475"/>
    </source>
</evidence>
<evidence type="ECO:0000256" key="1">
    <source>
        <dbReference type="ARBA" id="ARBA00004651"/>
    </source>
</evidence>
<sequence length="495" mass="56247">MEQILKPLLFFSDFRNIFHVRLKSKSVLENFYPLAIFGHILGFFPIKSILPGFREVRLLEFTFFSYPVLYTICLNGILYFFTLEASFAFYKDSFRFKFSTDDFALKVFFFMFSVSKICIHFITIIRVPNIIGCFKSIETYDLDFEYKNHTLILSRYVVIFLVGTIISAVLSLVATFSKTWSTVIENYELSSKVGSNVERFWSLTILPEPLIVTVLGLITHVIAESAIFFSQSTIAYIVNCICDRIQAIETEILEIHSSFVHIDNDKNPRLPSNELSDVGSDNERANNRVTTIWIQPTSFLSEQNLNTELKRSVRRNGKRFVRLMDVVQDLNSVANEIIVISSTASTVIIVSLCYLIVMFFSQWDATTAQILIGVTFKNANFIVSSTIILIVALTVGRLVNFANTGEKLQNSVTRLGTTMKRFDHTDNAEINRYCCYLYYLISSSDASLTGCGFFRLNRAALTSILAPVITFIVILAQFRVSDIQLSGSHTNATMV</sequence>
<proteinExistence type="predicted"/>
<comment type="caution">
    <text evidence="7">The sequence shown here is derived from an EMBL/GenBank/DDBJ whole genome shotgun (WGS) entry which is preliminary data.</text>
</comment>
<organism evidence="7 8">
    <name type="scientific">Allacma fusca</name>
    <dbReference type="NCBI Taxonomy" id="39272"/>
    <lineage>
        <taxon>Eukaryota</taxon>
        <taxon>Metazoa</taxon>
        <taxon>Ecdysozoa</taxon>
        <taxon>Arthropoda</taxon>
        <taxon>Hexapoda</taxon>
        <taxon>Collembola</taxon>
        <taxon>Symphypleona</taxon>
        <taxon>Sminthuridae</taxon>
        <taxon>Allacma</taxon>
    </lineage>
</organism>
<protein>
    <recommendedName>
        <fullName evidence="9">Gustatory receptor</fullName>
    </recommendedName>
</protein>
<dbReference type="InterPro" id="IPR013604">
    <property type="entry name" value="7TM_chemorcpt"/>
</dbReference>
<dbReference type="AlphaFoldDB" id="A0A8J2NQL4"/>
<evidence type="ECO:0000313" key="7">
    <source>
        <dbReference type="EMBL" id="CAG7636254.1"/>
    </source>
</evidence>
<evidence type="ECO:0008006" key="9">
    <source>
        <dbReference type="Google" id="ProtNLM"/>
    </source>
</evidence>
<keyword evidence="8" id="KW-1185">Reference proteome</keyword>
<feature type="transmembrane region" description="Helical" evidence="6">
    <location>
        <begin position="156"/>
        <end position="180"/>
    </location>
</feature>
<evidence type="ECO:0000256" key="3">
    <source>
        <dbReference type="ARBA" id="ARBA00022692"/>
    </source>
</evidence>
<feature type="transmembrane region" description="Helical" evidence="6">
    <location>
        <begin position="459"/>
        <end position="478"/>
    </location>
</feature>
<dbReference type="Pfam" id="PF08395">
    <property type="entry name" value="7tm_7"/>
    <property type="match status" value="1"/>
</dbReference>
<feature type="transmembrane region" description="Helical" evidence="6">
    <location>
        <begin position="62"/>
        <end position="83"/>
    </location>
</feature>
<evidence type="ECO:0000256" key="5">
    <source>
        <dbReference type="ARBA" id="ARBA00023136"/>
    </source>
</evidence>
<comment type="subcellular location">
    <subcellularLocation>
        <location evidence="1">Cell membrane</location>
        <topology evidence="1">Multi-pass membrane protein</topology>
    </subcellularLocation>
</comment>
<feature type="transmembrane region" description="Helical" evidence="6">
    <location>
        <begin position="337"/>
        <end position="361"/>
    </location>
</feature>
<accession>A0A8J2NQL4</accession>
<reference evidence="7" key="1">
    <citation type="submission" date="2021-06" db="EMBL/GenBank/DDBJ databases">
        <authorList>
            <person name="Hodson N. C."/>
            <person name="Mongue J. A."/>
            <person name="Jaron S. K."/>
        </authorList>
    </citation>
    <scope>NUCLEOTIDE SEQUENCE</scope>
</reference>
<gene>
    <name evidence="7" type="ORF">AFUS01_LOCUS253</name>
</gene>
<dbReference type="GO" id="GO:0005886">
    <property type="term" value="C:plasma membrane"/>
    <property type="evidence" value="ECO:0007669"/>
    <property type="project" value="UniProtKB-SubCell"/>
</dbReference>
<keyword evidence="5 6" id="KW-0472">Membrane</keyword>
<dbReference type="GO" id="GO:0050909">
    <property type="term" value="P:sensory perception of taste"/>
    <property type="evidence" value="ECO:0007669"/>
    <property type="project" value="InterPro"/>
</dbReference>
<evidence type="ECO:0000313" key="8">
    <source>
        <dbReference type="Proteomes" id="UP000708208"/>
    </source>
</evidence>
<evidence type="ECO:0000256" key="4">
    <source>
        <dbReference type="ARBA" id="ARBA00022989"/>
    </source>
</evidence>
<feature type="transmembrane region" description="Helical" evidence="6">
    <location>
        <begin position="103"/>
        <end position="125"/>
    </location>
</feature>
<name>A0A8J2NQL4_9HEXA</name>